<dbReference type="InterPro" id="IPR011042">
    <property type="entry name" value="6-blade_b-propeller_TolB-like"/>
</dbReference>
<sequence>MKFSLRRVLLVAAALFAAHTSAHQTLTIPEVPAGTPRTVTPDDFAKLRTAERFSLSPDGKRFALLVRQGDATANEYRRAWYVGSVQGGALTQVGDGGETRLSRAGLTGRSTGTFERPDARWSPDGRWLAYTRLQDGEIQLWRGAVDARFEQQVTHNAADVREFEWSEDGRSLYFTVGATRAEEQAITQARERAGYRYDQDLHSIADLMLPRLRHAPPNSATTLWTVTFDGHDEQLASDADRAAFEQARGRADPTGGVPVGAIKAGTTVMQTERTDGARAWLVRSDEHSRSLRVHASLPNKTSEDIQCAASECSGYIERIWWVGNRVLFWRREGIRWGTQGIYTWDPTRGAVRTVLRAPDDVYTQCELGAHKRLVCMRETPTLPSHLAAIDVASGRIAVVADINPEFRNIRLGKVERVEWDTPSFPWSEPGQPLHGFYESRASGYIFYPPGFDANEKYPVYINPYASNGFMNITNQETPSHALAARGMVVLGASFPLQLPLNPRQEALRLANSAELDFPHTSMCAESTLRALDSVIARGIVDERRIGIGGVSQGAITSMFIAHRHDRVAAIAISGGIWSQLDYYVATSALPKLAGGIAWWTKPEGEGMNMWRGIDAADNVAKITAPILMNAPAAEMLNLVRLVKHLNEAGKPYDAYVFRDETHTKWQPAHLHAIVQRNLDWFDFWLRDREDPDPAKVEQYERWRKLKDQQQLSRANRSSQETALR</sequence>
<keyword evidence="5" id="KW-1185">Reference proteome</keyword>
<dbReference type="Gene3D" id="3.40.50.1820">
    <property type="entry name" value="alpha/beta hydrolase"/>
    <property type="match status" value="1"/>
</dbReference>
<proteinExistence type="predicted"/>
<feature type="chain" id="PRO_5045480694" evidence="2">
    <location>
        <begin position="25"/>
        <end position="724"/>
    </location>
</feature>
<dbReference type="Proteomes" id="UP000661077">
    <property type="component" value="Unassembled WGS sequence"/>
</dbReference>
<dbReference type="InterPro" id="IPR011659">
    <property type="entry name" value="WD40"/>
</dbReference>
<dbReference type="Gene3D" id="2.120.10.30">
    <property type="entry name" value="TolB, C-terminal domain"/>
    <property type="match status" value="1"/>
</dbReference>
<dbReference type="InterPro" id="IPR053536">
    <property type="entry name" value="Lasso_peptide_isopeptidase"/>
</dbReference>
<evidence type="ECO:0000313" key="4">
    <source>
        <dbReference type="EMBL" id="MBM0107284.1"/>
    </source>
</evidence>
<comment type="caution">
    <text evidence="4">The sequence shown here is derived from an EMBL/GenBank/DDBJ whole genome shotgun (WGS) entry which is preliminary data.</text>
</comment>
<gene>
    <name evidence="4" type="ORF">JM946_21310</name>
</gene>
<evidence type="ECO:0000259" key="3">
    <source>
        <dbReference type="Pfam" id="PF00326"/>
    </source>
</evidence>
<feature type="region of interest" description="Disordered" evidence="1">
    <location>
        <begin position="704"/>
        <end position="724"/>
    </location>
</feature>
<dbReference type="SUPFAM" id="SSF82171">
    <property type="entry name" value="DPP6 N-terminal domain-like"/>
    <property type="match status" value="1"/>
</dbReference>
<dbReference type="SUPFAM" id="SSF53474">
    <property type="entry name" value="alpha/beta-Hydrolases"/>
    <property type="match status" value="1"/>
</dbReference>
<feature type="domain" description="Peptidase S9 prolyl oligopeptidase catalytic" evidence="3">
    <location>
        <begin position="527"/>
        <end position="686"/>
    </location>
</feature>
<dbReference type="Pfam" id="PF07676">
    <property type="entry name" value="PD40"/>
    <property type="match status" value="1"/>
</dbReference>
<accession>A0ABS1X239</accession>
<evidence type="ECO:0000256" key="2">
    <source>
        <dbReference type="SAM" id="SignalP"/>
    </source>
</evidence>
<dbReference type="RefSeq" id="WP_203169400.1">
    <property type="nucleotide sequence ID" value="NZ_JAEVLS010000005.1"/>
</dbReference>
<reference evidence="4 5" key="1">
    <citation type="journal article" date="2021" name="Int. J. Syst. Evol. Microbiol.">
        <title>Steroidobacter gossypii sp. nov., isolated from soil of cotton cropping field.</title>
        <authorList>
            <person name="Huang R."/>
            <person name="Yang S."/>
            <person name="Zhen C."/>
            <person name="Liu W."/>
        </authorList>
    </citation>
    <scope>NUCLEOTIDE SEQUENCE [LARGE SCALE GENOMIC DNA]</scope>
    <source>
        <strain evidence="4 5">S1-65</strain>
    </source>
</reference>
<evidence type="ECO:0000313" key="5">
    <source>
        <dbReference type="Proteomes" id="UP000661077"/>
    </source>
</evidence>
<keyword evidence="2" id="KW-0732">Signal</keyword>
<organism evidence="4 5">
    <name type="scientific">Steroidobacter gossypii</name>
    <dbReference type="NCBI Taxonomy" id="2805490"/>
    <lineage>
        <taxon>Bacteria</taxon>
        <taxon>Pseudomonadati</taxon>
        <taxon>Pseudomonadota</taxon>
        <taxon>Gammaproteobacteria</taxon>
        <taxon>Steroidobacterales</taxon>
        <taxon>Steroidobacteraceae</taxon>
        <taxon>Steroidobacter</taxon>
    </lineage>
</organism>
<protein>
    <submittedName>
        <fullName evidence="4">Atxe2 family lasso peptide isopeptidase</fullName>
    </submittedName>
</protein>
<dbReference type="NCBIfam" id="NF033523">
    <property type="entry name" value="lasso_peptidase"/>
    <property type="match status" value="1"/>
</dbReference>
<dbReference type="EMBL" id="JAEVLS010000005">
    <property type="protein sequence ID" value="MBM0107284.1"/>
    <property type="molecule type" value="Genomic_DNA"/>
</dbReference>
<dbReference type="InterPro" id="IPR029058">
    <property type="entry name" value="AB_hydrolase_fold"/>
</dbReference>
<feature type="compositionally biased region" description="Polar residues" evidence="1">
    <location>
        <begin position="708"/>
        <end position="724"/>
    </location>
</feature>
<dbReference type="Pfam" id="PF00326">
    <property type="entry name" value="Peptidase_S9"/>
    <property type="match status" value="1"/>
</dbReference>
<evidence type="ECO:0000256" key="1">
    <source>
        <dbReference type="SAM" id="MobiDB-lite"/>
    </source>
</evidence>
<feature type="signal peptide" evidence="2">
    <location>
        <begin position="1"/>
        <end position="24"/>
    </location>
</feature>
<name>A0ABS1X239_9GAMM</name>
<dbReference type="InterPro" id="IPR001375">
    <property type="entry name" value="Peptidase_S9_cat"/>
</dbReference>